<proteinExistence type="predicted"/>
<reference evidence="1 2" key="1">
    <citation type="submission" date="2024-03" db="EMBL/GenBank/DDBJ databases">
        <title>The genome assembly and annotation of the cricket Gryllus longicercus Weissman &amp; Gray.</title>
        <authorList>
            <person name="Szrajer S."/>
            <person name="Gray D."/>
            <person name="Ylla G."/>
        </authorList>
    </citation>
    <scope>NUCLEOTIDE SEQUENCE [LARGE SCALE GENOMIC DNA]</scope>
    <source>
        <strain evidence="1">DAG 2021-001</strain>
        <tissue evidence="1">Whole body minus gut</tissue>
    </source>
</reference>
<accession>A0AAN9ZD63</accession>
<dbReference type="AlphaFoldDB" id="A0AAN9ZD63"/>
<dbReference type="Proteomes" id="UP001378592">
    <property type="component" value="Unassembled WGS sequence"/>
</dbReference>
<evidence type="ECO:0000313" key="1">
    <source>
        <dbReference type="EMBL" id="KAK7870852.1"/>
    </source>
</evidence>
<organism evidence="1 2">
    <name type="scientific">Gryllus longicercus</name>
    <dbReference type="NCBI Taxonomy" id="2509291"/>
    <lineage>
        <taxon>Eukaryota</taxon>
        <taxon>Metazoa</taxon>
        <taxon>Ecdysozoa</taxon>
        <taxon>Arthropoda</taxon>
        <taxon>Hexapoda</taxon>
        <taxon>Insecta</taxon>
        <taxon>Pterygota</taxon>
        <taxon>Neoptera</taxon>
        <taxon>Polyneoptera</taxon>
        <taxon>Orthoptera</taxon>
        <taxon>Ensifera</taxon>
        <taxon>Gryllidea</taxon>
        <taxon>Grylloidea</taxon>
        <taxon>Gryllidae</taxon>
        <taxon>Gryllinae</taxon>
        <taxon>Gryllus</taxon>
    </lineage>
</organism>
<gene>
    <name evidence="1" type="ORF">R5R35_011239</name>
</gene>
<keyword evidence="2" id="KW-1185">Reference proteome</keyword>
<evidence type="ECO:0000313" key="2">
    <source>
        <dbReference type="Proteomes" id="UP001378592"/>
    </source>
</evidence>
<dbReference type="EMBL" id="JAZDUA010000050">
    <property type="protein sequence ID" value="KAK7870852.1"/>
    <property type="molecule type" value="Genomic_DNA"/>
</dbReference>
<sequence length="240" mass="27010">MATIRELEEGAAAAPSVAIVKKRKTSANEETKRELLERRMMGADVVTMDLTGLFDDEEEEDTFAEFRLALSTQFVSDEAAAAASSPSSTAVCVSQATAPRLIQDPSCPVFVYTPPKETDIWTAIAQRAESSQISKHWDDFPKGVAFEITSAKKITSERFGSENYAVVLNDKFSTFLPNRFTSFINEMGVDEFLKSRPHTIYFGKNPTNKAFVLLIYPFEQLKQRKTWNTIIEFGRKYISF</sequence>
<comment type="caution">
    <text evidence="1">The sequence shown here is derived from an EMBL/GenBank/DDBJ whole genome shotgun (WGS) entry which is preliminary data.</text>
</comment>
<name>A0AAN9ZD63_9ORTH</name>
<protein>
    <submittedName>
        <fullName evidence="1">Uncharacterized protein</fullName>
    </submittedName>
</protein>